<dbReference type="RefSeq" id="WP_188434987.1">
    <property type="nucleotide sequence ID" value="NZ_BMFL01000004.1"/>
</dbReference>
<evidence type="ECO:0000313" key="3">
    <source>
        <dbReference type="Proteomes" id="UP000650994"/>
    </source>
</evidence>
<feature type="transmembrane region" description="Helical" evidence="1">
    <location>
        <begin position="6"/>
        <end position="26"/>
    </location>
</feature>
<sequence>MVKKILISISSILIVLIFLFFILLHLKNKNSFYTSSSSIEAEQHKSLVKKIENYSVDCIDKDIIKEIWIEKYHRKKNLFSSKFVYSSEYSLLIKVDESKVDVYRYEHKAYRYFSNDSLNSRKPIARNHDGFFIPIYNDTLLNSIDSIIIRSDKSCLEIKIPLK</sequence>
<dbReference type="Proteomes" id="UP000650994">
    <property type="component" value="Unassembled WGS sequence"/>
</dbReference>
<keyword evidence="3" id="KW-1185">Reference proteome</keyword>
<keyword evidence="1" id="KW-0812">Transmembrane</keyword>
<accession>A0ABQ1TDG4</accession>
<keyword evidence="1" id="KW-0472">Membrane</keyword>
<proteinExistence type="predicted"/>
<protein>
    <submittedName>
        <fullName evidence="2">Uncharacterized protein</fullName>
    </submittedName>
</protein>
<keyword evidence="1" id="KW-1133">Transmembrane helix</keyword>
<evidence type="ECO:0000256" key="1">
    <source>
        <dbReference type="SAM" id="Phobius"/>
    </source>
</evidence>
<gene>
    <name evidence="2" type="ORF">GCM10010984_07200</name>
</gene>
<evidence type="ECO:0000313" key="2">
    <source>
        <dbReference type="EMBL" id="GGE92094.1"/>
    </source>
</evidence>
<organism evidence="2 3">
    <name type="scientific">Chishuiella changwenlii</name>
    <dbReference type="NCBI Taxonomy" id="1434701"/>
    <lineage>
        <taxon>Bacteria</taxon>
        <taxon>Pseudomonadati</taxon>
        <taxon>Bacteroidota</taxon>
        <taxon>Flavobacteriia</taxon>
        <taxon>Flavobacteriales</taxon>
        <taxon>Weeksellaceae</taxon>
        <taxon>Chishuiella</taxon>
    </lineage>
</organism>
<reference evidence="3" key="1">
    <citation type="journal article" date="2019" name="Int. J. Syst. Evol. Microbiol.">
        <title>The Global Catalogue of Microorganisms (GCM) 10K type strain sequencing project: providing services to taxonomists for standard genome sequencing and annotation.</title>
        <authorList>
            <consortium name="The Broad Institute Genomics Platform"/>
            <consortium name="The Broad Institute Genome Sequencing Center for Infectious Disease"/>
            <person name="Wu L."/>
            <person name="Ma J."/>
        </authorList>
    </citation>
    <scope>NUCLEOTIDE SEQUENCE [LARGE SCALE GENOMIC DNA]</scope>
    <source>
        <strain evidence="3">CGMCC 1.12707</strain>
    </source>
</reference>
<dbReference type="EMBL" id="BMFL01000004">
    <property type="protein sequence ID" value="GGE92094.1"/>
    <property type="molecule type" value="Genomic_DNA"/>
</dbReference>
<name>A0ABQ1TDG4_9FLAO</name>
<comment type="caution">
    <text evidence="2">The sequence shown here is derived from an EMBL/GenBank/DDBJ whole genome shotgun (WGS) entry which is preliminary data.</text>
</comment>